<dbReference type="PANTHER" id="PTHR35793:SF2">
    <property type="entry name" value="INNER MEMBRANE PROTEIN YJIG"/>
    <property type="match status" value="1"/>
</dbReference>
<dbReference type="Proteomes" id="UP000321400">
    <property type="component" value="Unassembled WGS sequence"/>
</dbReference>
<dbReference type="RefSeq" id="WP_089801268.1">
    <property type="nucleotide sequence ID" value="NZ_BJYE01000011.1"/>
</dbReference>
<sequence length="172" mass="18543">MAALGEYILPIIILLITATAFVKRLPAIDLFIEGATEAIKCMSMLFIRLLALVFSVKLLLNAHIFHVLSDKIAMIGKGAIPAELWPLILLRPVSGAASLAVTEEIYQLYGPDTAVGLMASVIQGSTDTTLYIVTVYFGAIGIKRTKEALSIGLAADFIGIITAVLVAKWFFF</sequence>
<comment type="caution">
    <text evidence="2">The sequence shown here is derived from an EMBL/GenBank/DDBJ whole genome shotgun (WGS) entry which is preliminary data.</text>
</comment>
<keyword evidence="1" id="KW-1133">Transmembrane helix</keyword>
<feature type="transmembrane region" description="Helical" evidence="1">
    <location>
        <begin position="7"/>
        <end position="25"/>
    </location>
</feature>
<keyword evidence="3" id="KW-1185">Reference proteome</keyword>
<dbReference type="InterPro" id="IPR052549">
    <property type="entry name" value="SpmB"/>
</dbReference>
<dbReference type="GO" id="GO:0005886">
    <property type="term" value="C:plasma membrane"/>
    <property type="evidence" value="ECO:0007669"/>
    <property type="project" value="TreeGrafter"/>
</dbReference>
<dbReference type="OrthoDB" id="9805623at2"/>
<gene>
    <name evidence="2" type="primary">spmB</name>
    <name evidence="2" type="ORF">HAL01_11780</name>
</gene>
<protein>
    <submittedName>
        <fullName evidence="2">Spore maturation protein B</fullName>
    </submittedName>
</protein>
<feature type="transmembrane region" description="Helical" evidence="1">
    <location>
        <begin position="45"/>
        <end position="68"/>
    </location>
</feature>
<evidence type="ECO:0000313" key="3">
    <source>
        <dbReference type="Proteomes" id="UP000321400"/>
    </source>
</evidence>
<dbReference type="EMBL" id="BJYE01000011">
    <property type="protein sequence ID" value="GEN56714.1"/>
    <property type="molecule type" value="Genomic_DNA"/>
</dbReference>
<name>A0A511X187_9BACI</name>
<keyword evidence="1" id="KW-0812">Transmembrane</keyword>
<evidence type="ECO:0000313" key="2">
    <source>
        <dbReference type="EMBL" id="GEN56714.1"/>
    </source>
</evidence>
<evidence type="ECO:0000256" key="1">
    <source>
        <dbReference type="SAM" id="Phobius"/>
    </source>
</evidence>
<keyword evidence="1" id="KW-0472">Membrane</keyword>
<feature type="transmembrane region" description="Helical" evidence="1">
    <location>
        <begin position="148"/>
        <end position="171"/>
    </location>
</feature>
<dbReference type="STRING" id="442899.SAMN05720591_11070"/>
<dbReference type="AlphaFoldDB" id="A0A511X187"/>
<dbReference type="PANTHER" id="PTHR35793">
    <property type="entry name" value="INNER MEMBRANE PROTEIN YJIG"/>
    <property type="match status" value="1"/>
</dbReference>
<reference evidence="2 3" key="1">
    <citation type="submission" date="2019-07" db="EMBL/GenBank/DDBJ databases">
        <title>Whole genome shotgun sequence of Halolactibacillus alkaliphilus NBRC 103919.</title>
        <authorList>
            <person name="Hosoyama A."/>
            <person name="Uohara A."/>
            <person name="Ohji S."/>
            <person name="Ichikawa N."/>
        </authorList>
    </citation>
    <scope>NUCLEOTIDE SEQUENCE [LARGE SCALE GENOMIC DNA]</scope>
    <source>
        <strain evidence="2 3">NBRC 103919</strain>
    </source>
</reference>
<accession>A0A511X187</accession>
<proteinExistence type="predicted"/>
<organism evidence="2 3">
    <name type="scientific">Halolactibacillus alkaliphilus</name>
    <dbReference type="NCBI Taxonomy" id="442899"/>
    <lineage>
        <taxon>Bacteria</taxon>
        <taxon>Bacillati</taxon>
        <taxon>Bacillota</taxon>
        <taxon>Bacilli</taxon>
        <taxon>Bacillales</taxon>
        <taxon>Bacillaceae</taxon>
        <taxon>Halolactibacillus</taxon>
    </lineage>
</organism>